<dbReference type="Gene3D" id="3.90.1340.10">
    <property type="entry name" value="Phage tail collar domain"/>
    <property type="match status" value="1"/>
</dbReference>
<sequence>MDPILGSIQLFAFNFVPQNWMSCDGSLVQIRQYTAVFSLVGTTYGGDGMTTFGLPNLKGKEPVPGSIYCICMQGVFPSRP</sequence>
<evidence type="ECO:0000313" key="2">
    <source>
        <dbReference type="EMBL" id="MEJ8821362.1"/>
    </source>
</evidence>
<dbReference type="Proteomes" id="UP001363010">
    <property type="component" value="Unassembled WGS sequence"/>
</dbReference>
<feature type="domain" description="Phage tail collar" evidence="1">
    <location>
        <begin position="6"/>
        <end position="61"/>
    </location>
</feature>
<dbReference type="RefSeq" id="WP_340362413.1">
    <property type="nucleotide sequence ID" value="NZ_JBBKZV010000002.1"/>
</dbReference>
<proteinExistence type="predicted"/>
<accession>A0ABU8VW76</accession>
<evidence type="ECO:0000259" key="1">
    <source>
        <dbReference type="Pfam" id="PF07484"/>
    </source>
</evidence>
<dbReference type="SUPFAM" id="SSF88874">
    <property type="entry name" value="Receptor-binding domain of short tail fibre protein gp12"/>
    <property type="match status" value="1"/>
</dbReference>
<reference evidence="2 3" key="1">
    <citation type="submission" date="2024-03" db="EMBL/GenBank/DDBJ databases">
        <title>Novel species of the genus Variovorax.</title>
        <authorList>
            <person name="Liu Q."/>
            <person name="Xin Y.-H."/>
        </authorList>
    </citation>
    <scope>NUCLEOTIDE SEQUENCE [LARGE SCALE GENOMIC DNA]</scope>
    <source>
        <strain evidence="2 3">KACC 18501</strain>
    </source>
</reference>
<comment type="caution">
    <text evidence="2">The sequence shown here is derived from an EMBL/GenBank/DDBJ whole genome shotgun (WGS) entry which is preliminary data.</text>
</comment>
<dbReference type="InterPro" id="IPR011083">
    <property type="entry name" value="Phage_tail_collar_dom"/>
</dbReference>
<protein>
    <submittedName>
        <fullName evidence="2">Tail fiber protein</fullName>
    </submittedName>
</protein>
<gene>
    <name evidence="2" type="ORF">WKW80_04830</name>
</gene>
<name>A0ABU8VW76_9BURK</name>
<dbReference type="Pfam" id="PF07484">
    <property type="entry name" value="Collar"/>
    <property type="match status" value="1"/>
</dbReference>
<evidence type="ECO:0000313" key="3">
    <source>
        <dbReference type="Proteomes" id="UP001363010"/>
    </source>
</evidence>
<organism evidence="2 3">
    <name type="scientific">Variovorax humicola</name>
    <dbReference type="NCBI Taxonomy" id="1769758"/>
    <lineage>
        <taxon>Bacteria</taxon>
        <taxon>Pseudomonadati</taxon>
        <taxon>Pseudomonadota</taxon>
        <taxon>Betaproteobacteria</taxon>
        <taxon>Burkholderiales</taxon>
        <taxon>Comamonadaceae</taxon>
        <taxon>Variovorax</taxon>
    </lineage>
</organism>
<keyword evidence="3" id="KW-1185">Reference proteome</keyword>
<dbReference type="InterPro" id="IPR037053">
    <property type="entry name" value="Phage_tail_collar_dom_sf"/>
</dbReference>
<dbReference type="EMBL" id="JBBKZV010000002">
    <property type="protein sequence ID" value="MEJ8821362.1"/>
    <property type="molecule type" value="Genomic_DNA"/>
</dbReference>